<keyword evidence="5 11" id="KW-0547">Nucleotide-binding</keyword>
<feature type="region of interest" description="Disordered" evidence="12">
    <location>
        <begin position="157"/>
        <end position="231"/>
    </location>
</feature>
<dbReference type="InterPro" id="IPR013083">
    <property type="entry name" value="Znf_RING/FYVE/PHD"/>
</dbReference>
<evidence type="ECO:0008006" key="16">
    <source>
        <dbReference type="Google" id="ProtNLM"/>
    </source>
</evidence>
<dbReference type="PANTHER" id="PTHR45832:SF22">
    <property type="entry name" value="SERINE_THREONINE-PROTEIN KINASE SAMKA-RELATED"/>
    <property type="match status" value="1"/>
</dbReference>
<keyword evidence="3" id="KW-0808">Transferase</keyword>
<gene>
    <name evidence="15" type="ORF">NAES01612_LOCUS5294</name>
</gene>
<accession>A0A7S4NJT3</accession>
<feature type="compositionally biased region" description="Low complexity" evidence="12">
    <location>
        <begin position="195"/>
        <end position="227"/>
    </location>
</feature>
<feature type="compositionally biased region" description="Pro residues" evidence="12">
    <location>
        <begin position="170"/>
        <end position="179"/>
    </location>
</feature>
<dbReference type="InterPro" id="IPR017441">
    <property type="entry name" value="Protein_kinase_ATP_BS"/>
</dbReference>
<sequence>MKCQVPFSLTTRRHHCRVCGKIFCKKDCHIKLQLPSMDMGLACASCYQELSTRFPHLKRTILQELTQEEELKQELDELFPVLDGHDLQNLTFVEQRMKLEQQLEEIKHVMDSELSIEAQQDKNIDEKRVDLLLSLLVKKQVLCVELLEEIKVASTQSESTRKNLWNEPGAFPPSSPPSSPSSSPLLSHSPPPSSSPRSALTTSSSSVSTTFSSSSSPSSLSPCQSPTLEDKKKSDSSLFQLLPAQGSQFKHRYTEGVNPSLLLTDLEKIGTGSSGNVFSGILKSTCERVAIKVVATQNEQILNGVENEVAMLSTTHHPNVVALYNVYLWEDSLFLFLEFMDGGSLTDISQHPSLNESHVSYICKEIIEALTALHKMQRIHRDIKSDNVLLDKNGSVKLADFGYCAELNENATRRNSVVGTPYWMAPELIRGKEYGVLVDVWSLGILLIEMTDGKPPYLEEPPLRALFLIATSGSPTVKDKDRWSPLLIEFLEKCVAVDSDQRSSSEQLLTHPFIATACEKEDIAQLVMRVRSDDKDYLE</sequence>
<dbReference type="Pfam" id="PF01363">
    <property type="entry name" value="FYVE"/>
    <property type="match status" value="1"/>
</dbReference>
<dbReference type="InterPro" id="IPR000719">
    <property type="entry name" value="Prot_kinase_dom"/>
</dbReference>
<evidence type="ECO:0000256" key="8">
    <source>
        <dbReference type="ARBA" id="ARBA00022840"/>
    </source>
</evidence>
<feature type="binding site" evidence="11">
    <location>
        <position position="292"/>
    </location>
    <ligand>
        <name>ATP</name>
        <dbReference type="ChEBI" id="CHEBI:30616"/>
    </ligand>
</feature>
<evidence type="ECO:0000256" key="7">
    <source>
        <dbReference type="ARBA" id="ARBA00022833"/>
    </source>
</evidence>
<keyword evidence="4" id="KW-0479">Metal-binding</keyword>
<keyword evidence="6 10" id="KW-0863">Zinc-finger</keyword>
<dbReference type="PANTHER" id="PTHR45832">
    <property type="entry name" value="SERINE/THREONINE-PROTEIN KINASE SAMKA-RELATED-RELATED"/>
    <property type="match status" value="1"/>
</dbReference>
<dbReference type="SUPFAM" id="SSF56112">
    <property type="entry name" value="Protein kinase-like (PK-like)"/>
    <property type="match status" value="1"/>
</dbReference>
<dbReference type="SMART" id="SM00064">
    <property type="entry name" value="FYVE"/>
    <property type="match status" value="1"/>
</dbReference>
<dbReference type="GO" id="GO:0004672">
    <property type="term" value="F:protein kinase activity"/>
    <property type="evidence" value="ECO:0007669"/>
    <property type="project" value="InterPro"/>
</dbReference>
<evidence type="ECO:0000256" key="5">
    <source>
        <dbReference type="ARBA" id="ARBA00022741"/>
    </source>
</evidence>
<dbReference type="SUPFAM" id="SSF57903">
    <property type="entry name" value="FYVE/PHD zinc finger"/>
    <property type="match status" value="1"/>
</dbReference>
<feature type="domain" description="Protein kinase" evidence="13">
    <location>
        <begin position="263"/>
        <end position="514"/>
    </location>
</feature>
<reference evidence="15" key="1">
    <citation type="submission" date="2021-01" db="EMBL/GenBank/DDBJ databases">
        <authorList>
            <person name="Corre E."/>
            <person name="Pelletier E."/>
            <person name="Niang G."/>
            <person name="Scheremetjew M."/>
            <person name="Finn R."/>
            <person name="Kale V."/>
            <person name="Holt S."/>
            <person name="Cochrane G."/>
            <person name="Meng A."/>
            <person name="Brown T."/>
            <person name="Cohen L."/>
        </authorList>
    </citation>
    <scope>NUCLEOTIDE SEQUENCE</scope>
    <source>
        <strain evidence="15">SoJaBio B1-5/56/2</strain>
    </source>
</reference>
<dbReference type="InterPro" id="IPR011011">
    <property type="entry name" value="Znf_FYVE_PHD"/>
</dbReference>
<dbReference type="PROSITE" id="PS50178">
    <property type="entry name" value="ZF_FYVE"/>
    <property type="match status" value="1"/>
</dbReference>
<dbReference type="InterPro" id="IPR017455">
    <property type="entry name" value="Znf_FYVE-rel"/>
</dbReference>
<dbReference type="PROSITE" id="PS50011">
    <property type="entry name" value="PROTEIN_KINASE_DOM"/>
    <property type="match status" value="1"/>
</dbReference>
<dbReference type="PROSITE" id="PS00107">
    <property type="entry name" value="PROTEIN_KINASE_ATP"/>
    <property type="match status" value="1"/>
</dbReference>
<dbReference type="GO" id="GO:0008270">
    <property type="term" value="F:zinc ion binding"/>
    <property type="evidence" value="ECO:0007669"/>
    <property type="project" value="UniProtKB-KW"/>
</dbReference>
<keyword evidence="9" id="KW-0460">Magnesium</keyword>
<organism evidence="15">
    <name type="scientific">Paramoeba aestuarina</name>
    <dbReference type="NCBI Taxonomy" id="180227"/>
    <lineage>
        <taxon>Eukaryota</taxon>
        <taxon>Amoebozoa</taxon>
        <taxon>Discosea</taxon>
        <taxon>Flabellinia</taxon>
        <taxon>Dactylopodida</taxon>
        <taxon>Paramoebidae</taxon>
        <taxon>Paramoeba</taxon>
    </lineage>
</organism>
<evidence type="ECO:0000256" key="11">
    <source>
        <dbReference type="PROSITE-ProRule" id="PRU10141"/>
    </source>
</evidence>
<evidence type="ECO:0000256" key="2">
    <source>
        <dbReference type="ARBA" id="ARBA00008874"/>
    </source>
</evidence>
<proteinExistence type="inferred from homology"/>
<dbReference type="EMBL" id="HBKR01008021">
    <property type="protein sequence ID" value="CAE2290897.1"/>
    <property type="molecule type" value="Transcribed_RNA"/>
</dbReference>
<evidence type="ECO:0000313" key="15">
    <source>
        <dbReference type="EMBL" id="CAE2290897.1"/>
    </source>
</evidence>
<comment type="similarity">
    <text evidence="2">Belongs to the protein kinase superfamily. STE Ser/Thr protein kinase family. STE20 subfamily.</text>
</comment>
<evidence type="ECO:0000256" key="10">
    <source>
        <dbReference type="PROSITE-ProRule" id="PRU00091"/>
    </source>
</evidence>
<dbReference type="GO" id="GO:0005524">
    <property type="term" value="F:ATP binding"/>
    <property type="evidence" value="ECO:0007669"/>
    <property type="project" value="UniProtKB-UniRule"/>
</dbReference>
<keyword evidence="7" id="KW-0862">Zinc</keyword>
<dbReference type="FunFam" id="1.10.510.10:FF:000768">
    <property type="entry name" value="Non-specific serine/threonine protein kinase"/>
    <property type="match status" value="1"/>
</dbReference>
<evidence type="ECO:0000259" key="14">
    <source>
        <dbReference type="PROSITE" id="PS50178"/>
    </source>
</evidence>
<evidence type="ECO:0000256" key="9">
    <source>
        <dbReference type="ARBA" id="ARBA00022842"/>
    </source>
</evidence>
<evidence type="ECO:0000259" key="13">
    <source>
        <dbReference type="PROSITE" id="PS50011"/>
    </source>
</evidence>
<dbReference type="Gene3D" id="3.30.40.10">
    <property type="entry name" value="Zinc/RING finger domain, C3HC4 (zinc finger)"/>
    <property type="match status" value="1"/>
</dbReference>
<keyword evidence="8 11" id="KW-0067">ATP-binding</keyword>
<evidence type="ECO:0000256" key="4">
    <source>
        <dbReference type="ARBA" id="ARBA00022723"/>
    </source>
</evidence>
<dbReference type="Gene3D" id="1.10.510.10">
    <property type="entry name" value="Transferase(Phosphotransferase) domain 1"/>
    <property type="match status" value="1"/>
</dbReference>
<evidence type="ECO:0000256" key="12">
    <source>
        <dbReference type="SAM" id="MobiDB-lite"/>
    </source>
</evidence>
<dbReference type="AlphaFoldDB" id="A0A7S4NJT3"/>
<evidence type="ECO:0000256" key="6">
    <source>
        <dbReference type="ARBA" id="ARBA00022771"/>
    </source>
</evidence>
<comment type="cofactor">
    <cofactor evidence="1">
        <name>Mg(2+)</name>
        <dbReference type="ChEBI" id="CHEBI:18420"/>
    </cofactor>
</comment>
<feature type="domain" description="FYVE-type" evidence="14">
    <location>
        <begin position="1"/>
        <end position="51"/>
    </location>
</feature>
<dbReference type="CDD" id="cd06614">
    <property type="entry name" value="STKc_PAK"/>
    <property type="match status" value="1"/>
</dbReference>
<evidence type="ECO:0000256" key="3">
    <source>
        <dbReference type="ARBA" id="ARBA00022679"/>
    </source>
</evidence>
<dbReference type="Pfam" id="PF00069">
    <property type="entry name" value="Pkinase"/>
    <property type="match status" value="1"/>
</dbReference>
<dbReference type="SMART" id="SM00220">
    <property type="entry name" value="S_TKc"/>
    <property type="match status" value="1"/>
</dbReference>
<dbReference type="InterPro" id="IPR011009">
    <property type="entry name" value="Kinase-like_dom_sf"/>
</dbReference>
<protein>
    <recommendedName>
        <fullName evidence="16">Protein kinase domain-containing protein</fullName>
    </recommendedName>
</protein>
<dbReference type="InterPro" id="IPR051931">
    <property type="entry name" value="PAK3-like"/>
</dbReference>
<name>A0A7S4NJT3_9EUKA</name>
<evidence type="ECO:0000256" key="1">
    <source>
        <dbReference type="ARBA" id="ARBA00001946"/>
    </source>
</evidence>
<dbReference type="InterPro" id="IPR000306">
    <property type="entry name" value="Znf_FYVE"/>
</dbReference>